<evidence type="ECO:0000313" key="4">
    <source>
        <dbReference type="EMBL" id="KIL77655.1"/>
    </source>
</evidence>
<protein>
    <submittedName>
        <fullName evidence="4">Competence protein CoiA</fullName>
    </submittedName>
</protein>
<sequence length="381" mass="43974">MLIAIDQSGEVISLAQQPDEQMLGKIRASIYFCPACREPVILKAGAVKIPHFAHKQSHACKSFSEGESARHLKGKSDLYRWIRSTHEVKLEAYLPEIAQRPDLLVEEKTAIEYQCSALPAALFLKRTEGYRQQHVFPFWIYGGPPIKKQGPFYGFSLFHRLFFHYSPSFGFWLLAYCPDQECFTLYSQLTPVYPSLYAAAVQNIPLCSLAYPPAFDAASPFQPFSLSDWFLRRERWLQQQIYFTKGLSGPFFHTVYQSKNHPSLLPLCIGLPVRFMTLIKSHPIEWQFYLWHDLLAYQENATAEEAAAVIKKRIEKGDVQLNQLPLCLSPELPEVMEEYLVIWRAAGAVNKEPCRTVCEQMERKTAFIRNFEEFIISRLIF</sequence>
<dbReference type="Proteomes" id="UP000031982">
    <property type="component" value="Unassembled WGS sequence"/>
</dbReference>
<name>A0ABR5ASQ8_BACBA</name>
<dbReference type="InterPro" id="IPR057252">
    <property type="entry name" value="CoiA_C"/>
</dbReference>
<evidence type="ECO:0000259" key="1">
    <source>
        <dbReference type="Pfam" id="PF06054"/>
    </source>
</evidence>
<dbReference type="InterPro" id="IPR010330">
    <property type="entry name" value="CoiA_nuc"/>
</dbReference>
<dbReference type="InterPro" id="IPR057253">
    <property type="entry name" value="CoiA-like_N"/>
</dbReference>
<keyword evidence="5" id="KW-1185">Reference proteome</keyword>
<gene>
    <name evidence="4" type="ORF">SD77_1328</name>
</gene>
<dbReference type="EMBL" id="JXLP01000013">
    <property type="protein sequence ID" value="KIL77655.1"/>
    <property type="molecule type" value="Genomic_DNA"/>
</dbReference>
<accession>A0ABR5ASQ8</accession>
<feature type="domain" description="Competence protein CoiA C-terminal" evidence="3">
    <location>
        <begin position="227"/>
        <end position="373"/>
    </location>
</feature>
<feature type="domain" description="Competence protein CoiA nuclease-like" evidence="1">
    <location>
        <begin position="67"/>
        <end position="211"/>
    </location>
</feature>
<comment type="caution">
    <text evidence="4">The sequence shown here is derived from an EMBL/GenBank/DDBJ whole genome shotgun (WGS) entry which is preliminary data.</text>
</comment>
<dbReference type="Pfam" id="PF25164">
    <property type="entry name" value="CoiA_N"/>
    <property type="match status" value="1"/>
</dbReference>
<evidence type="ECO:0000259" key="3">
    <source>
        <dbReference type="Pfam" id="PF25166"/>
    </source>
</evidence>
<evidence type="ECO:0000259" key="2">
    <source>
        <dbReference type="Pfam" id="PF25164"/>
    </source>
</evidence>
<dbReference type="Pfam" id="PF06054">
    <property type="entry name" value="CoiA_nuc"/>
    <property type="match status" value="1"/>
</dbReference>
<dbReference type="RefSeq" id="WP_052475234.1">
    <property type="nucleotide sequence ID" value="NZ_JARTHD010000041.1"/>
</dbReference>
<feature type="domain" description="Competence protein CoiA-like N-terminal" evidence="2">
    <location>
        <begin position="19"/>
        <end position="62"/>
    </location>
</feature>
<reference evidence="4 5" key="1">
    <citation type="submission" date="2015-01" db="EMBL/GenBank/DDBJ databases">
        <title>Genome Assembly of Bacillus badius MTCC 1458.</title>
        <authorList>
            <person name="Verma A."/>
            <person name="Khatri I."/>
            <person name="Mual P."/>
            <person name="Subramanian S."/>
            <person name="Krishnamurthi S."/>
        </authorList>
    </citation>
    <scope>NUCLEOTIDE SEQUENCE [LARGE SCALE GENOMIC DNA]</scope>
    <source>
        <strain evidence="4 5">MTCC 1458</strain>
    </source>
</reference>
<proteinExistence type="predicted"/>
<organism evidence="4 5">
    <name type="scientific">Bacillus badius</name>
    <dbReference type="NCBI Taxonomy" id="1455"/>
    <lineage>
        <taxon>Bacteria</taxon>
        <taxon>Bacillati</taxon>
        <taxon>Bacillota</taxon>
        <taxon>Bacilli</taxon>
        <taxon>Bacillales</taxon>
        <taxon>Bacillaceae</taxon>
        <taxon>Pseudobacillus</taxon>
    </lineage>
</organism>
<evidence type="ECO:0000313" key="5">
    <source>
        <dbReference type="Proteomes" id="UP000031982"/>
    </source>
</evidence>
<dbReference type="PIRSF" id="PIRSF007487">
    <property type="entry name" value="Competence-induced_CoiA_bac"/>
    <property type="match status" value="1"/>
</dbReference>
<dbReference type="InterPro" id="IPR021176">
    <property type="entry name" value="Competence-induced_CoiA"/>
</dbReference>
<dbReference type="Pfam" id="PF25166">
    <property type="entry name" value="CoiA_C"/>
    <property type="match status" value="1"/>
</dbReference>